<gene>
    <name evidence="2" type="ORF">AYY17_19620</name>
</gene>
<evidence type="ECO:0000313" key="3">
    <source>
        <dbReference type="Proteomes" id="UP000092247"/>
    </source>
</evidence>
<dbReference type="RefSeq" id="WP_067423706.1">
    <property type="nucleotide sequence ID" value="NZ_LZEX01000014.1"/>
</dbReference>
<dbReference type="AlphaFoldDB" id="A0A1B8HCZ1"/>
<dbReference type="EMBL" id="LZEX01000014">
    <property type="protein sequence ID" value="OBU06949.1"/>
    <property type="molecule type" value="Genomic_DNA"/>
</dbReference>
<sequence length="319" mass="37620">MENKNQFYLTTETILFNYLNKLLLIITESEQPLEVKNRVRFEILSCFELHGLAHVNTEGELVAKPEIRNVIYNIFYYLNLERFFDKFPSLTNNKNTLAGKECLNEFLATIMQFLNIAKELHPIERCKENNKDTISLVVFRDFFPETNINPTDMLVKNCYIRSFPAVESPNKKNHQLIKLTELSDSDMFDYIQLEYNTFYIISNFIDKIILNYKANEIKLDSVDYSRPCDLAPTTMTSWDLKEEENDLNYRLYEKEQESENNKHVIITIAVFCAPIFLGGVYNQNIFFHSIRDRFRGIYLFQISYLVMTALVLCTKMPQD</sequence>
<proteinExistence type="predicted"/>
<accession>A0A1B8HCZ1</accession>
<organism evidence="2 3">
    <name type="scientific">Morganella psychrotolerans</name>
    <dbReference type="NCBI Taxonomy" id="368603"/>
    <lineage>
        <taxon>Bacteria</taxon>
        <taxon>Pseudomonadati</taxon>
        <taxon>Pseudomonadota</taxon>
        <taxon>Gammaproteobacteria</taxon>
        <taxon>Enterobacterales</taxon>
        <taxon>Morganellaceae</taxon>
        <taxon>Morganella</taxon>
    </lineage>
</organism>
<evidence type="ECO:0000256" key="1">
    <source>
        <dbReference type="SAM" id="Phobius"/>
    </source>
</evidence>
<name>A0A1B8HCZ1_9GAMM</name>
<keyword evidence="1" id="KW-1133">Transmembrane helix</keyword>
<reference evidence="2 3" key="1">
    <citation type="submission" date="2016-06" db="EMBL/GenBank/DDBJ databases">
        <authorList>
            <person name="Kjaerup R.B."/>
            <person name="Dalgaard T.S."/>
            <person name="Juul-Madsen H.R."/>
        </authorList>
    </citation>
    <scope>NUCLEOTIDE SEQUENCE [LARGE SCALE GENOMIC DNA]</scope>
    <source>
        <strain evidence="2 3">GCSL-Mp3</strain>
    </source>
</reference>
<comment type="caution">
    <text evidence="2">The sequence shown here is derived from an EMBL/GenBank/DDBJ whole genome shotgun (WGS) entry which is preliminary data.</text>
</comment>
<protein>
    <submittedName>
        <fullName evidence="2">Uncharacterized protein</fullName>
    </submittedName>
</protein>
<feature type="transmembrane region" description="Helical" evidence="1">
    <location>
        <begin position="264"/>
        <end position="282"/>
    </location>
</feature>
<keyword evidence="1" id="KW-0472">Membrane</keyword>
<keyword evidence="1" id="KW-0812">Transmembrane</keyword>
<dbReference type="Proteomes" id="UP000092247">
    <property type="component" value="Unassembled WGS sequence"/>
</dbReference>
<feature type="transmembrane region" description="Helical" evidence="1">
    <location>
        <begin position="294"/>
        <end position="312"/>
    </location>
</feature>
<evidence type="ECO:0000313" key="2">
    <source>
        <dbReference type="EMBL" id="OBU06949.1"/>
    </source>
</evidence>